<comment type="subcellular location">
    <subcellularLocation>
        <location evidence="1">Membrane</location>
        <topology evidence="1">Multi-pass membrane protein</topology>
    </subcellularLocation>
</comment>
<evidence type="ECO:0000313" key="8">
    <source>
        <dbReference type="Proteomes" id="UP000297713"/>
    </source>
</evidence>
<feature type="transmembrane region" description="Helical" evidence="5">
    <location>
        <begin position="120"/>
        <end position="139"/>
    </location>
</feature>
<keyword evidence="8" id="KW-1185">Reference proteome</keyword>
<dbReference type="AlphaFoldDB" id="A0A4Y8PIU2"/>
<feature type="transmembrane region" description="Helical" evidence="5">
    <location>
        <begin position="77"/>
        <end position="99"/>
    </location>
</feature>
<evidence type="ECO:0000313" key="7">
    <source>
        <dbReference type="EMBL" id="TFE71151.1"/>
    </source>
</evidence>
<proteinExistence type="predicted"/>
<accession>A0A4Y8PIU2</accession>
<evidence type="ECO:0000256" key="4">
    <source>
        <dbReference type="ARBA" id="ARBA00023136"/>
    </source>
</evidence>
<dbReference type="OrthoDB" id="4462029at2"/>
<evidence type="ECO:0000256" key="2">
    <source>
        <dbReference type="ARBA" id="ARBA00022692"/>
    </source>
</evidence>
<reference evidence="7 8" key="1">
    <citation type="submission" date="2016-05" db="EMBL/GenBank/DDBJ databases">
        <title>Diversity and Homogeneity among Thermoacidophilic Verrucomicrobia Methanotrophs Linked with Geographical Origin.</title>
        <authorList>
            <person name="Erikstad H.-A."/>
            <person name="Smestad N.B."/>
            <person name="Ceballos R.M."/>
            <person name="Birkeland N.-K."/>
        </authorList>
    </citation>
    <scope>NUCLEOTIDE SEQUENCE [LARGE SCALE GENOMIC DNA]</scope>
    <source>
        <strain evidence="7 8">Phi</strain>
    </source>
</reference>
<dbReference type="Pfam" id="PF07291">
    <property type="entry name" value="MauE"/>
    <property type="match status" value="1"/>
</dbReference>
<organism evidence="7 8">
    <name type="scientific">Methylacidiphilum caldifontis</name>
    <dbReference type="NCBI Taxonomy" id="2795386"/>
    <lineage>
        <taxon>Bacteria</taxon>
        <taxon>Pseudomonadati</taxon>
        <taxon>Verrucomicrobiota</taxon>
        <taxon>Methylacidiphilae</taxon>
        <taxon>Methylacidiphilales</taxon>
        <taxon>Methylacidiphilaceae</taxon>
        <taxon>Methylacidiphilum (ex Ratnadevi et al. 2023)</taxon>
    </lineage>
</organism>
<keyword evidence="4 5" id="KW-0472">Membrane</keyword>
<keyword evidence="2 5" id="KW-0812">Transmembrane</keyword>
<dbReference type="UniPathway" id="UPA00895"/>
<evidence type="ECO:0000256" key="5">
    <source>
        <dbReference type="SAM" id="Phobius"/>
    </source>
</evidence>
<feature type="transmembrane region" description="Helical" evidence="5">
    <location>
        <begin position="151"/>
        <end position="171"/>
    </location>
</feature>
<feature type="domain" description="Methylamine utilisation protein MauE" evidence="6">
    <location>
        <begin position="15"/>
        <end position="138"/>
    </location>
</feature>
<evidence type="ECO:0000256" key="1">
    <source>
        <dbReference type="ARBA" id="ARBA00004141"/>
    </source>
</evidence>
<sequence>MNFKPMIDPLIHNGLVFFLTILFFYSSIQKFFHHPYFVLSLENYRIVPAPFVKPLALLIPFVESLAAGGLFFPQLKVYGLCLVLVLLGLFSLVITIKLFQGEDSIDCGCFGPALKQKLSWILLARNFVLSCIAALLFLHQSNRALTPYDQLLSLWIAVVLFLSLSAWNQLISNQSLPLLKKKELL</sequence>
<dbReference type="EMBL" id="LXQC01000090">
    <property type="protein sequence ID" value="TFE71151.1"/>
    <property type="molecule type" value="Genomic_DNA"/>
</dbReference>
<dbReference type="GO" id="GO:0030416">
    <property type="term" value="P:methylamine metabolic process"/>
    <property type="evidence" value="ECO:0007669"/>
    <property type="project" value="InterPro"/>
</dbReference>
<dbReference type="InterPro" id="IPR009908">
    <property type="entry name" value="Methylamine_util_MauE"/>
</dbReference>
<dbReference type="RefSeq" id="WP_134439391.1">
    <property type="nucleotide sequence ID" value="NZ_LXQC01000090.1"/>
</dbReference>
<keyword evidence="3 5" id="KW-1133">Transmembrane helix</keyword>
<gene>
    <name evidence="7" type="ORF">A7Q10_05310</name>
</gene>
<feature type="transmembrane region" description="Helical" evidence="5">
    <location>
        <begin position="46"/>
        <end position="71"/>
    </location>
</feature>
<protein>
    <recommendedName>
        <fullName evidence="6">Methylamine utilisation protein MauE domain-containing protein</fullName>
    </recommendedName>
</protein>
<name>A0A4Y8PIU2_9BACT</name>
<evidence type="ECO:0000259" key="6">
    <source>
        <dbReference type="Pfam" id="PF07291"/>
    </source>
</evidence>
<feature type="transmembrane region" description="Helical" evidence="5">
    <location>
        <begin position="6"/>
        <end position="25"/>
    </location>
</feature>
<dbReference type="Proteomes" id="UP000297713">
    <property type="component" value="Unassembled WGS sequence"/>
</dbReference>
<comment type="caution">
    <text evidence="7">The sequence shown here is derived from an EMBL/GenBank/DDBJ whole genome shotgun (WGS) entry which is preliminary data.</text>
</comment>
<dbReference type="GO" id="GO:0016020">
    <property type="term" value="C:membrane"/>
    <property type="evidence" value="ECO:0007669"/>
    <property type="project" value="UniProtKB-SubCell"/>
</dbReference>
<evidence type="ECO:0000256" key="3">
    <source>
        <dbReference type="ARBA" id="ARBA00022989"/>
    </source>
</evidence>